<dbReference type="AlphaFoldDB" id="A0A4Y9AB46"/>
<keyword evidence="2" id="KW-1185">Reference proteome</keyword>
<sequence>MKHDIELNNRQALEKFLMDVEILEKIESKLSNFNVFETMGMINTEIRHSNVLSWLLTPMENHELGDYIIKNLVQKVVYQTSNDIPGINYNPLEVSLLDYHDFSVRREWKNIDILAVSEANKFVIVIENKVWSSESNHQLKKYYDIIQEEFWDYHKLLIFLTPFGEEASDSQNWISFDYNSLINILEKGVSFKGDSLKDSVRLFLEQYIATVRRYIVGDNELEEICRKIYYKHKKALDLIYEYKPDIYSDIANDLEKLIEQTPSLILDNSNKSYIRFTTEKLDKIFEKKGYGWTATKRLLLFEFQNKNNKVELKLMIGPGDTDQRKNIYEIAEHNQGIFKPRKYSPQYTQIFTKEFLPNHFDENPDYEKIYKQIEKKFQQFIDQDLAKIQEVFEQSVL</sequence>
<organism evidence="1 2">
    <name type="scientific">Lentibacillus salicampi</name>
    <dbReference type="NCBI Taxonomy" id="175306"/>
    <lineage>
        <taxon>Bacteria</taxon>
        <taxon>Bacillati</taxon>
        <taxon>Bacillota</taxon>
        <taxon>Bacilli</taxon>
        <taxon>Bacillales</taxon>
        <taxon>Bacillaceae</taxon>
        <taxon>Lentibacillus</taxon>
    </lineage>
</organism>
<dbReference type="Proteomes" id="UP000298484">
    <property type="component" value="Unassembled WGS sequence"/>
</dbReference>
<dbReference type="EMBL" id="SRHY01000010">
    <property type="protein sequence ID" value="TFJ93139.1"/>
    <property type="molecule type" value="Genomic_DNA"/>
</dbReference>
<proteinExistence type="predicted"/>
<reference evidence="1 2" key="1">
    <citation type="submission" date="2019-03" db="EMBL/GenBank/DDBJ databases">
        <title>Genome sequence of Lentibacillus salicampi ATCC BAA-719.</title>
        <authorList>
            <person name="Maclea K.S."/>
            <person name="Simoes Junior M."/>
        </authorList>
    </citation>
    <scope>NUCLEOTIDE SEQUENCE [LARGE SCALE GENOMIC DNA]</scope>
    <source>
        <strain evidence="1 2">ATCC BAA-719</strain>
    </source>
</reference>
<protein>
    <recommendedName>
        <fullName evidence="3">PD-(D/E)XK nuclease family protein</fullName>
    </recommendedName>
</protein>
<dbReference type="OrthoDB" id="1453311at2"/>
<evidence type="ECO:0008006" key="3">
    <source>
        <dbReference type="Google" id="ProtNLM"/>
    </source>
</evidence>
<dbReference type="RefSeq" id="WP_135109810.1">
    <property type="nucleotide sequence ID" value="NZ_SRHY01000010.1"/>
</dbReference>
<evidence type="ECO:0000313" key="2">
    <source>
        <dbReference type="Proteomes" id="UP000298484"/>
    </source>
</evidence>
<evidence type="ECO:0000313" key="1">
    <source>
        <dbReference type="EMBL" id="TFJ93139.1"/>
    </source>
</evidence>
<gene>
    <name evidence="1" type="ORF">E4U82_08710</name>
</gene>
<name>A0A4Y9AB46_9BACI</name>
<dbReference type="InterPro" id="IPR029470">
    <property type="entry name" value="PDDEXK_4"/>
</dbReference>
<dbReference type="Pfam" id="PF14281">
    <property type="entry name" value="PDDEXK_4"/>
    <property type="match status" value="1"/>
</dbReference>
<accession>A0A4Y9AB46</accession>
<comment type="caution">
    <text evidence="1">The sequence shown here is derived from an EMBL/GenBank/DDBJ whole genome shotgun (WGS) entry which is preliminary data.</text>
</comment>